<evidence type="ECO:0000313" key="1">
    <source>
        <dbReference type="EMBL" id="KAH0453325.1"/>
    </source>
</evidence>
<gene>
    <name evidence="1" type="ORF">IEQ34_017649</name>
</gene>
<reference evidence="1 2" key="1">
    <citation type="journal article" date="2021" name="Hortic Res">
        <title>Chromosome-scale assembly of the Dendrobium chrysotoxum genome enhances the understanding of orchid evolution.</title>
        <authorList>
            <person name="Zhang Y."/>
            <person name="Zhang G.Q."/>
            <person name="Zhang D."/>
            <person name="Liu X.D."/>
            <person name="Xu X.Y."/>
            <person name="Sun W.H."/>
            <person name="Yu X."/>
            <person name="Zhu X."/>
            <person name="Wang Z.W."/>
            <person name="Zhao X."/>
            <person name="Zhong W.Y."/>
            <person name="Chen H."/>
            <person name="Yin W.L."/>
            <person name="Huang T."/>
            <person name="Niu S.C."/>
            <person name="Liu Z.J."/>
        </authorList>
    </citation>
    <scope>NUCLEOTIDE SEQUENCE [LARGE SCALE GENOMIC DNA]</scope>
    <source>
        <strain evidence="1">Lindl</strain>
    </source>
</reference>
<comment type="caution">
    <text evidence="1">The sequence shown here is derived from an EMBL/GenBank/DDBJ whole genome shotgun (WGS) entry which is preliminary data.</text>
</comment>
<keyword evidence="2" id="KW-1185">Reference proteome</keyword>
<protein>
    <submittedName>
        <fullName evidence="1">Uncharacterized protein</fullName>
    </submittedName>
</protein>
<dbReference type="Proteomes" id="UP000775213">
    <property type="component" value="Unassembled WGS sequence"/>
</dbReference>
<organism evidence="1 2">
    <name type="scientific">Dendrobium chrysotoxum</name>
    <name type="common">Orchid</name>
    <dbReference type="NCBI Taxonomy" id="161865"/>
    <lineage>
        <taxon>Eukaryota</taxon>
        <taxon>Viridiplantae</taxon>
        <taxon>Streptophyta</taxon>
        <taxon>Embryophyta</taxon>
        <taxon>Tracheophyta</taxon>
        <taxon>Spermatophyta</taxon>
        <taxon>Magnoliopsida</taxon>
        <taxon>Liliopsida</taxon>
        <taxon>Asparagales</taxon>
        <taxon>Orchidaceae</taxon>
        <taxon>Epidendroideae</taxon>
        <taxon>Malaxideae</taxon>
        <taxon>Dendrobiinae</taxon>
        <taxon>Dendrobium</taxon>
    </lineage>
</organism>
<sequence>MPKRPRYLTNKAAAGEPEDFEIGKIGERGRYAARGERDLGICLSQLNMTGTILVGLGCDMLDVSFGTTFLSFSKVNIQYKNF</sequence>
<proteinExistence type="predicted"/>
<name>A0AAV7GAX5_DENCH</name>
<accession>A0AAV7GAX5</accession>
<evidence type="ECO:0000313" key="2">
    <source>
        <dbReference type="Proteomes" id="UP000775213"/>
    </source>
</evidence>
<dbReference type="AlphaFoldDB" id="A0AAV7GAX5"/>
<dbReference type="EMBL" id="JAGFBR010000016">
    <property type="protein sequence ID" value="KAH0453325.1"/>
    <property type="molecule type" value="Genomic_DNA"/>
</dbReference>